<dbReference type="Proteomes" id="UP000076765">
    <property type="component" value="Chromosome"/>
</dbReference>
<accession>A0A161I8U0</accession>
<proteinExistence type="predicted"/>
<dbReference type="AlphaFoldDB" id="A0A161I8U0"/>
<keyword evidence="3" id="KW-1185">Reference proteome</keyword>
<gene>
    <name evidence="1" type="ORF">MOVS_09165</name>
    <name evidence="2" type="ORF">NCTC11227_01911</name>
</gene>
<name>A0A161I8U0_9GAMM</name>
<evidence type="ECO:0000313" key="4">
    <source>
        <dbReference type="Proteomes" id="UP000255102"/>
    </source>
</evidence>
<reference evidence="2 4" key="2">
    <citation type="submission" date="2018-06" db="EMBL/GenBank/DDBJ databases">
        <authorList>
            <consortium name="Pathogen Informatics"/>
            <person name="Doyle S."/>
        </authorList>
    </citation>
    <scope>NUCLEOTIDE SEQUENCE [LARGE SCALE GENOMIC DNA]</scope>
    <source>
        <strain evidence="2 4">NCTC11227</strain>
    </source>
</reference>
<evidence type="ECO:0000313" key="1">
    <source>
        <dbReference type="EMBL" id="ANB92114.1"/>
    </source>
</evidence>
<dbReference type="Proteomes" id="UP000255102">
    <property type="component" value="Unassembled WGS sequence"/>
</dbReference>
<evidence type="ECO:0000313" key="2">
    <source>
        <dbReference type="EMBL" id="STY87884.1"/>
    </source>
</evidence>
<dbReference type="EMBL" id="UGPW01000001">
    <property type="protein sequence ID" value="STY87884.1"/>
    <property type="molecule type" value="Genomic_DNA"/>
</dbReference>
<dbReference type="EMBL" id="CP011158">
    <property type="protein sequence ID" value="ANB92114.1"/>
    <property type="molecule type" value="Genomic_DNA"/>
</dbReference>
<evidence type="ECO:0000313" key="3">
    <source>
        <dbReference type="Proteomes" id="UP000076765"/>
    </source>
</evidence>
<sequence length="103" mass="11839">MTIHYVFQSYVTQEQKALCQAYFEHVINPKEDSAKAIVKLCSDHEASPESLSRLLLDVRVYDSAIQCQGCGKYYEVNPPYYHRPNTDAGYYCRSCEAFINAPF</sequence>
<dbReference type="KEGG" id="moi:MOVS_09165"/>
<dbReference type="RefSeq" id="WP_063514667.1">
    <property type="nucleotide sequence ID" value="NZ_CP011158.1"/>
</dbReference>
<protein>
    <submittedName>
        <fullName evidence="2">Uncharacterized protein</fullName>
    </submittedName>
</protein>
<organism evidence="2 4">
    <name type="scientific">Moraxella ovis</name>
    <dbReference type="NCBI Taxonomy" id="29433"/>
    <lineage>
        <taxon>Bacteria</taxon>
        <taxon>Pseudomonadati</taxon>
        <taxon>Pseudomonadota</taxon>
        <taxon>Gammaproteobacteria</taxon>
        <taxon>Moraxellales</taxon>
        <taxon>Moraxellaceae</taxon>
        <taxon>Moraxella</taxon>
    </lineage>
</organism>
<reference evidence="1 3" key="1">
    <citation type="submission" date="2015-04" db="EMBL/GenBank/DDBJ databases">
        <authorList>
            <person name="Calcutt M.J."/>
            <person name="Foecking M.F."/>
        </authorList>
    </citation>
    <scope>NUCLEOTIDE SEQUENCE [LARGE SCALE GENOMIC DNA]</scope>
    <source>
        <strain evidence="1 3">199/55</strain>
    </source>
</reference>